<dbReference type="Gene3D" id="3.90.550.10">
    <property type="entry name" value="Spore Coat Polysaccharide Biosynthesis Protein SpsA, Chain A"/>
    <property type="match status" value="1"/>
</dbReference>
<dbReference type="EMBL" id="MQUC01000003">
    <property type="protein sequence ID" value="PRP66981.1"/>
    <property type="molecule type" value="Genomic_DNA"/>
</dbReference>
<dbReference type="PANTHER" id="PTHR22916:SF3">
    <property type="entry name" value="UDP-GLCNAC:BETAGAL BETA-1,3-N-ACETYLGLUCOSAMINYLTRANSFERASE-LIKE PROTEIN 1"/>
    <property type="match status" value="1"/>
</dbReference>
<reference evidence="2 3" key="1">
    <citation type="submission" date="2016-11" db="EMBL/GenBank/DDBJ databases">
        <title>Trade-off between light-utilization and light-protection in marine flavobacteria.</title>
        <authorList>
            <person name="Kumagai Y."/>
        </authorList>
    </citation>
    <scope>NUCLEOTIDE SEQUENCE [LARGE SCALE GENOMIC DNA]</scope>
    <source>
        <strain evidence="2 3">JCM 17109</strain>
    </source>
</reference>
<keyword evidence="3" id="KW-1185">Reference proteome</keyword>
<dbReference type="InterPro" id="IPR029044">
    <property type="entry name" value="Nucleotide-diphossugar_trans"/>
</dbReference>
<sequence length="261" mass="30244">MTRISFLITHYNRPGALKLCVDSILKLKGENDEIIVSDDSSNQEAINSISNLRSVRIIMSDVNEGLASNINKGIKACSGKYIIYCQEDFRLNLKLKDYLPDLIDSIEKNFVDLIRFSSFLKFNQTISINNFLAVIPRFSWENFFQNFYRYSDHPFLVKKEFYEKYGYYLENTSGRYGETEYGVRLAKSKAIIGITKQQFAFSIEESESTLINEIAPTVGSGMLNKKSRVILRAFRLYLEWLLYNNNKRGLITYRNGRKLSS</sequence>
<organism evidence="2 3">
    <name type="scientific">Nonlabens agnitus</name>
    <dbReference type="NCBI Taxonomy" id="870484"/>
    <lineage>
        <taxon>Bacteria</taxon>
        <taxon>Pseudomonadati</taxon>
        <taxon>Bacteroidota</taxon>
        <taxon>Flavobacteriia</taxon>
        <taxon>Flavobacteriales</taxon>
        <taxon>Flavobacteriaceae</taxon>
        <taxon>Nonlabens</taxon>
    </lineage>
</organism>
<name>A0A2S9WU24_9FLAO</name>
<dbReference type="PANTHER" id="PTHR22916">
    <property type="entry name" value="GLYCOSYLTRANSFERASE"/>
    <property type="match status" value="1"/>
</dbReference>
<feature type="domain" description="Glycosyltransferase 2-like" evidence="1">
    <location>
        <begin position="5"/>
        <end position="150"/>
    </location>
</feature>
<evidence type="ECO:0000259" key="1">
    <source>
        <dbReference type="Pfam" id="PF00535"/>
    </source>
</evidence>
<dbReference type="CDD" id="cd00761">
    <property type="entry name" value="Glyco_tranf_GTA_type"/>
    <property type="match status" value="1"/>
</dbReference>
<protein>
    <recommendedName>
        <fullName evidence="1">Glycosyltransferase 2-like domain-containing protein</fullName>
    </recommendedName>
</protein>
<accession>A0A2S9WU24</accession>
<evidence type="ECO:0000313" key="2">
    <source>
        <dbReference type="EMBL" id="PRP66981.1"/>
    </source>
</evidence>
<dbReference type="OrthoDB" id="744361at2"/>
<gene>
    <name evidence="2" type="ORF">BST86_07655</name>
</gene>
<evidence type="ECO:0000313" key="3">
    <source>
        <dbReference type="Proteomes" id="UP000239532"/>
    </source>
</evidence>
<dbReference type="Pfam" id="PF00535">
    <property type="entry name" value="Glycos_transf_2"/>
    <property type="match status" value="1"/>
</dbReference>
<dbReference type="RefSeq" id="WP_105982760.1">
    <property type="nucleotide sequence ID" value="NZ_MQUC01000003.1"/>
</dbReference>
<dbReference type="AlphaFoldDB" id="A0A2S9WU24"/>
<dbReference type="GO" id="GO:0016758">
    <property type="term" value="F:hexosyltransferase activity"/>
    <property type="evidence" value="ECO:0007669"/>
    <property type="project" value="UniProtKB-ARBA"/>
</dbReference>
<dbReference type="InterPro" id="IPR001173">
    <property type="entry name" value="Glyco_trans_2-like"/>
</dbReference>
<dbReference type="SUPFAM" id="SSF53448">
    <property type="entry name" value="Nucleotide-diphospho-sugar transferases"/>
    <property type="match status" value="1"/>
</dbReference>
<dbReference type="Proteomes" id="UP000239532">
    <property type="component" value="Unassembled WGS sequence"/>
</dbReference>
<comment type="caution">
    <text evidence="2">The sequence shown here is derived from an EMBL/GenBank/DDBJ whole genome shotgun (WGS) entry which is preliminary data.</text>
</comment>
<proteinExistence type="predicted"/>